<evidence type="ECO:0000313" key="2">
    <source>
        <dbReference type="EMBL" id="HJB42600.1"/>
    </source>
</evidence>
<dbReference type="Pfam" id="PF22564">
    <property type="entry name" value="HAAS"/>
    <property type="match status" value="1"/>
</dbReference>
<keyword evidence="1" id="KW-1133">Transmembrane helix</keyword>
<proteinExistence type="predicted"/>
<organism evidence="2 3">
    <name type="scientific">Candidatus Gemmiger avicola</name>
    <dbReference type="NCBI Taxonomy" id="2838605"/>
    <lineage>
        <taxon>Bacteria</taxon>
        <taxon>Bacillati</taxon>
        <taxon>Bacillota</taxon>
        <taxon>Clostridia</taxon>
        <taxon>Eubacteriales</taxon>
        <taxon>Gemmiger</taxon>
    </lineage>
</organism>
<feature type="transmembrane region" description="Helical" evidence="1">
    <location>
        <begin position="76"/>
        <end position="94"/>
    </location>
</feature>
<feature type="transmembrane region" description="Helical" evidence="1">
    <location>
        <begin position="189"/>
        <end position="210"/>
    </location>
</feature>
<sequence length="224" mass="23600">MNAIKQYVNAVERRLRLDRQTKLRVMNDLASDLQSRLDAGETLAEIEADLGSPAELAANLNAAFPEHQRPASPWRWLFAAAAALLALWMALASMPAQTSGIIGGADGPTAIVVTASGPDFSLFGLFCALAAAFLFLGWCRCGRPRRYGAAIALSAVCLALAALGLPALFAAQRAFSEGGGTAAAALSSIWLPALLRSGVWLALPVLVFALRRMRAAGHSAEKAR</sequence>
<dbReference type="Proteomes" id="UP000886803">
    <property type="component" value="Unassembled WGS sequence"/>
</dbReference>
<keyword evidence="1" id="KW-0812">Transmembrane</keyword>
<feature type="transmembrane region" description="Helical" evidence="1">
    <location>
        <begin position="150"/>
        <end position="169"/>
    </location>
</feature>
<name>A0A9D2M702_9FIRM</name>
<reference evidence="2" key="2">
    <citation type="submission" date="2021-04" db="EMBL/GenBank/DDBJ databases">
        <authorList>
            <person name="Gilroy R."/>
        </authorList>
    </citation>
    <scope>NUCLEOTIDE SEQUENCE</scope>
    <source>
        <strain evidence="2">ChiBcec8-13705</strain>
    </source>
</reference>
<protein>
    <submittedName>
        <fullName evidence="2">Sodium ion-translocating decarboxylase subunit beta</fullName>
    </submittedName>
</protein>
<feature type="transmembrane region" description="Helical" evidence="1">
    <location>
        <begin position="120"/>
        <end position="138"/>
    </location>
</feature>
<evidence type="ECO:0000256" key="1">
    <source>
        <dbReference type="SAM" id="Phobius"/>
    </source>
</evidence>
<dbReference type="AlphaFoldDB" id="A0A9D2M702"/>
<gene>
    <name evidence="2" type="ORF">H9945_08895</name>
</gene>
<comment type="caution">
    <text evidence="2">The sequence shown here is derived from an EMBL/GenBank/DDBJ whole genome shotgun (WGS) entry which is preliminary data.</text>
</comment>
<accession>A0A9D2M702</accession>
<keyword evidence="1" id="KW-0472">Membrane</keyword>
<evidence type="ECO:0000313" key="3">
    <source>
        <dbReference type="Proteomes" id="UP000886803"/>
    </source>
</evidence>
<dbReference type="EMBL" id="DWYG01000151">
    <property type="protein sequence ID" value="HJB42600.1"/>
    <property type="molecule type" value="Genomic_DNA"/>
</dbReference>
<reference evidence="2" key="1">
    <citation type="journal article" date="2021" name="PeerJ">
        <title>Extensive microbial diversity within the chicken gut microbiome revealed by metagenomics and culture.</title>
        <authorList>
            <person name="Gilroy R."/>
            <person name="Ravi A."/>
            <person name="Getino M."/>
            <person name="Pursley I."/>
            <person name="Horton D.L."/>
            <person name="Alikhan N.F."/>
            <person name="Baker D."/>
            <person name="Gharbi K."/>
            <person name="Hall N."/>
            <person name="Watson M."/>
            <person name="Adriaenssens E.M."/>
            <person name="Foster-Nyarko E."/>
            <person name="Jarju S."/>
            <person name="Secka A."/>
            <person name="Antonio M."/>
            <person name="Oren A."/>
            <person name="Chaudhuri R.R."/>
            <person name="La Ragione R."/>
            <person name="Hildebrand F."/>
            <person name="Pallen M.J."/>
        </authorList>
    </citation>
    <scope>NUCLEOTIDE SEQUENCE</scope>
    <source>
        <strain evidence="2">ChiBcec8-13705</strain>
    </source>
</reference>